<protein>
    <submittedName>
        <fullName evidence="2">Uncharacterized protein</fullName>
    </submittedName>
</protein>
<dbReference type="AlphaFoldDB" id="A0AAD9PP64"/>
<name>A0AAD9PP64_9APIC</name>
<evidence type="ECO:0000313" key="2">
    <source>
        <dbReference type="EMBL" id="KAK2197968.1"/>
    </source>
</evidence>
<feature type="compositionally biased region" description="Polar residues" evidence="1">
    <location>
        <begin position="244"/>
        <end position="265"/>
    </location>
</feature>
<feature type="compositionally biased region" description="Low complexity" evidence="1">
    <location>
        <begin position="101"/>
        <end position="113"/>
    </location>
</feature>
<evidence type="ECO:0000256" key="1">
    <source>
        <dbReference type="SAM" id="MobiDB-lite"/>
    </source>
</evidence>
<dbReference type="EMBL" id="JALLKP010000001">
    <property type="protein sequence ID" value="KAK2197968.1"/>
    <property type="molecule type" value="Genomic_DNA"/>
</dbReference>
<accession>A0AAD9PP64</accession>
<organism evidence="2 3">
    <name type="scientific">Babesia duncani</name>
    <dbReference type="NCBI Taxonomy" id="323732"/>
    <lineage>
        <taxon>Eukaryota</taxon>
        <taxon>Sar</taxon>
        <taxon>Alveolata</taxon>
        <taxon>Apicomplexa</taxon>
        <taxon>Aconoidasida</taxon>
        <taxon>Piroplasmida</taxon>
        <taxon>Babesiidae</taxon>
        <taxon>Babesia</taxon>
    </lineage>
</organism>
<sequence length="350" mass="39362">MKISINPSPTRMSLVQGLNGAMTRYFFDASALRWWVLHDKTQEWEQIENAKAYQMGLFDAVTQQQCTFLNVDIDEYKLATKALLERLESQCKPNGSVTNASIPISQQSPSQSQHLPKSTPVQDACKTPQEYSGQLKLNSKELSKLESGNIDERLDLLKISIKSCNTAPVSSPKPMCDKFVRNTLRHATMRVTSTSLSDSIKQVAQERDRILVKQPPGPHDTRNLQKPLEDSRLMEMIQRARTLARSSQDSNLKDANNGTRSTNGDKAQDRIDAEELANRFKNLHAENRVVFEESSDDELVGTKAIESRKSPQAPKESETGIGRLLTQRLSIRKNTIALDSPEEFAHPNWA</sequence>
<keyword evidence="3" id="KW-1185">Reference proteome</keyword>
<evidence type="ECO:0000313" key="3">
    <source>
        <dbReference type="Proteomes" id="UP001214638"/>
    </source>
</evidence>
<feature type="region of interest" description="Disordered" evidence="1">
    <location>
        <begin position="95"/>
        <end position="128"/>
    </location>
</feature>
<comment type="caution">
    <text evidence="2">The sequence shown here is derived from an EMBL/GenBank/DDBJ whole genome shotgun (WGS) entry which is preliminary data.</text>
</comment>
<dbReference type="Proteomes" id="UP001214638">
    <property type="component" value="Unassembled WGS sequence"/>
</dbReference>
<dbReference type="GeneID" id="94335270"/>
<gene>
    <name evidence="2" type="ORF">BdWA1_000972</name>
</gene>
<reference evidence="2" key="1">
    <citation type="journal article" date="2023" name="Nat. Microbiol.">
        <title>Babesia duncani multi-omics identifies virulence factors and drug targets.</title>
        <authorList>
            <person name="Singh P."/>
            <person name="Lonardi S."/>
            <person name="Liang Q."/>
            <person name="Vydyam P."/>
            <person name="Khabirova E."/>
            <person name="Fang T."/>
            <person name="Gihaz S."/>
            <person name="Thekkiniath J."/>
            <person name="Munshi M."/>
            <person name="Abel S."/>
            <person name="Ciampossin L."/>
            <person name="Batugedara G."/>
            <person name="Gupta M."/>
            <person name="Lu X.M."/>
            <person name="Lenz T."/>
            <person name="Chakravarty S."/>
            <person name="Cornillot E."/>
            <person name="Hu Y."/>
            <person name="Ma W."/>
            <person name="Gonzalez L.M."/>
            <person name="Sanchez S."/>
            <person name="Estrada K."/>
            <person name="Sanchez-Flores A."/>
            <person name="Montero E."/>
            <person name="Harb O.S."/>
            <person name="Le Roch K.G."/>
            <person name="Mamoun C.B."/>
        </authorList>
    </citation>
    <scope>NUCLEOTIDE SEQUENCE</scope>
    <source>
        <strain evidence="2">WA1</strain>
    </source>
</reference>
<proteinExistence type="predicted"/>
<feature type="region of interest" description="Disordered" evidence="1">
    <location>
        <begin position="241"/>
        <end position="268"/>
    </location>
</feature>
<dbReference type="KEGG" id="bdw:94335270"/>
<dbReference type="RefSeq" id="XP_067804810.1">
    <property type="nucleotide sequence ID" value="XM_067946019.1"/>
</dbReference>
<feature type="region of interest" description="Disordered" evidence="1">
    <location>
        <begin position="292"/>
        <end position="324"/>
    </location>
</feature>